<dbReference type="Pfam" id="PF16189">
    <property type="entry name" value="Creatinase_N_2"/>
    <property type="match status" value="1"/>
</dbReference>
<dbReference type="InterPro" id="IPR000587">
    <property type="entry name" value="Creatinase_N"/>
</dbReference>
<evidence type="ECO:0000313" key="3">
    <source>
        <dbReference type="Proteomes" id="UP001162164"/>
    </source>
</evidence>
<gene>
    <name evidence="2" type="ORF">NQ317_017479</name>
</gene>
<dbReference type="Proteomes" id="UP001162164">
    <property type="component" value="Unassembled WGS sequence"/>
</dbReference>
<evidence type="ECO:0000259" key="1">
    <source>
        <dbReference type="Pfam" id="PF01321"/>
    </source>
</evidence>
<dbReference type="PANTHER" id="PTHR43763:SF20">
    <property type="entry name" value="XAA-PRO AMINOPEPTIDASE APEPP"/>
    <property type="match status" value="1"/>
</dbReference>
<dbReference type="InterPro" id="IPR029149">
    <property type="entry name" value="Creatin/AminoP/Spt16_N"/>
</dbReference>
<comment type="caution">
    <text evidence="2">The sequence shown here is derived from an EMBL/GenBank/DDBJ whole genome shotgun (WGS) entry which is preliminary data.</text>
</comment>
<dbReference type="Gene3D" id="3.40.350.10">
    <property type="entry name" value="Creatinase/prolidase N-terminal domain"/>
    <property type="match status" value="2"/>
</dbReference>
<accession>A0ABQ9JKN5</accession>
<reference evidence="2" key="1">
    <citation type="journal article" date="2023" name="Insect Mol. Biol.">
        <title>Genome sequencing provides insights into the evolution of gene families encoding plant cell wall-degrading enzymes in longhorned beetles.</title>
        <authorList>
            <person name="Shin N.R."/>
            <person name="Okamura Y."/>
            <person name="Kirsch R."/>
            <person name="Pauchet Y."/>
        </authorList>
    </citation>
    <scope>NUCLEOTIDE SEQUENCE</scope>
    <source>
        <strain evidence="2">MMC_N1</strain>
    </source>
</reference>
<dbReference type="SUPFAM" id="SSF53092">
    <property type="entry name" value="Creatinase/prolidase N-terminal domain"/>
    <property type="match status" value="1"/>
</dbReference>
<name>A0ABQ9JKN5_9CUCU</name>
<organism evidence="2 3">
    <name type="scientific">Molorchus minor</name>
    <dbReference type="NCBI Taxonomy" id="1323400"/>
    <lineage>
        <taxon>Eukaryota</taxon>
        <taxon>Metazoa</taxon>
        <taxon>Ecdysozoa</taxon>
        <taxon>Arthropoda</taxon>
        <taxon>Hexapoda</taxon>
        <taxon>Insecta</taxon>
        <taxon>Pterygota</taxon>
        <taxon>Neoptera</taxon>
        <taxon>Endopterygota</taxon>
        <taxon>Coleoptera</taxon>
        <taxon>Polyphaga</taxon>
        <taxon>Cucujiformia</taxon>
        <taxon>Chrysomeloidea</taxon>
        <taxon>Cerambycidae</taxon>
        <taxon>Lamiinae</taxon>
        <taxon>Monochamini</taxon>
        <taxon>Molorchus</taxon>
    </lineage>
</organism>
<dbReference type="InterPro" id="IPR050422">
    <property type="entry name" value="X-Pro_aminopeptidase_P"/>
</dbReference>
<sequence>MPPKSTTNLLKQLRGLMQNSKYVVEPVHAYIIPSDDAHTSEYTAKCDQFREYISGFNGSAGTAVITYNEACLWTDGRYFLQASQQLDSNWTLMKEGIPTTPNEGTWLSKNLPSGSRIGIDPSHFPCKSHKLVPISTNLIELIWTDRPERPANPKKLEALNAQMSDKNAKHLILTALDEIAWFLNLRGSDIDYNPVFFSYVVVSVNSFTLFLNPIQATTDVKRHLTSEAGDIYNLEPYSVIEEKLKELVKKS</sequence>
<evidence type="ECO:0000313" key="2">
    <source>
        <dbReference type="EMBL" id="KAJ8978756.1"/>
    </source>
</evidence>
<dbReference type="Pfam" id="PF01321">
    <property type="entry name" value="Creatinase_N"/>
    <property type="match status" value="1"/>
</dbReference>
<proteinExistence type="predicted"/>
<dbReference type="EMBL" id="JAPWTJ010000404">
    <property type="protein sequence ID" value="KAJ8978756.1"/>
    <property type="molecule type" value="Genomic_DNA"/>
</dbReference>
<dbReference type="PANTHER" id="PTHR43763">
    <property type="entry name" value="XAA-PRO AMINOPEPTIDASE 1"/>
    <property type="match status" value="1"/>
</dbReference>
<keyword evidence="3" id="KW-1185">Reference proteome</keyword>
<feature type="domain" description="Creatinase N-terminal" evidence="1">
    <location>
        <begin position="35"/>
        <end position="130"/>
    </location>
</feature>
<protein>
    <recommendedName>
        <fullName evidence="1">Creatinase N-terminal domain-containing protein</fullName>
    </recommendedName>
</protein>